<protein>
    <submittedName>
        <fullName evidence="1">Uncharacterized protein</fullName>
    </submittedName>
</protein>
<dbReference type="EMBL" id="CAJJDM010000058">
    <property type="protein sequence ID" value="CAD8077164.1"/>
    <property type="molecule type" value="Genomic_DNA"/>
</dbReference>
<sequence length="51" mass="6321">MYLYYVLFFNILYHILIHQYQMINNQGLIQKLGMMVHIGYKSQQQYYDVDQ</sequence>
<accession>A0A8S1MQJ5</accession>
<organism evidence="1 2">
    <name type="scientific">Paramecium primaurelia</name>
    <dbReference type="NCBI Taxonomy" id="5886"/>
    <lineage>
        <taxon>Eukaryota</taxon>
        <taxon>Sar</taxon>
        <taxon>Alveolata</taxon>
        <taxon>Ciliophora</taxon>
        <taxon>Intramacronucleata</taxon>
        <taxon>Oligohymenophorea</taxon>
        <taxon>Peniculida</taxon>
        <taxon>Parameciidae</taxon>
        <taxon>Paramecium</taxon>
    </lineage>
</organism>
<gene>
    <name evidence="1" type="ORF">PPRIM_AZ9-3.1.T0570246</name>
</gene>
<dbReference type="Proteomes" id="UP000688137">
    <property type="component" value="Unassembled WGS sequence"/>
</dbReference>
<dbReference type="AlphaFoldDB" id="A0A8S1MQJ5"/>
<proteinExistence type="predicted"/>
<keyword evidence="2" id="KW-1185">Reference proteome</keyword>
<reference evidence="1" key="1">
    <citation type="submission" date="2021-01" db="EMBL/GenBank/DDBJ databases">
        <authorList>
            <consortium name="Genoscope - CEA"/>
            <person name="William W."/>
        </authorList>
    </citation>
    <scope>NUCLEOTIDE SEQUENCE</scope>
</reference>
<name>A0A8S1MQJ5_PARPR</name>
<evidence type="ECO:0000313" key="1">
    <source>
        <dbReference type="EMBL" id="CAD8077164.1"/>
    </source>
</evidence>
<evidence type="ECO:0000313" key="2">
    <source>
        <dbReference type="Proteomes" id="UP000688137"/>
    </source>
</evidence>
<comment type="caution">
    <text evidence="1">The sequence shown here is derived from an EMBL/GenBank/DDBJ whole genome shotgun (WGS) entry which is preliminary data.</text>
</comment>